<dbReference type="GeneID" id="80452757"/>
<accession>A0A173LZ20</accession>
<feature type="domain" description="N-acetyltransferase" evidence="1">
    <location>
        <begin position="4"/>
        <end position="150"/>
    </location>
</feature>
<dbReference type="OrthoDB" id="3526335at2"/>
<sequence length="150" mass="16473">MGTYTLEELNASNIVAANSLTLKRGQEQFLAPPSYSISESYVNPTTAWPRVIKDGDTVVGFVRGNFDPDNVQPELRSCLWRIHVAADYQGKGVGKFAVAALVDEAKARGAKSLTVLWERGVDSPEEFFHRVGFSDVGTTQYGETIGEIKF</sequence>
<proteinExistence type="predicted"/>
<evidence type="ECO:0000313" key="3">
    <source>
        <dbReference type="Proteomes" id="UP000243847"/>
    </source>
</evidence>
<evidence type="ECO:0000313" key="2">
    <source>
        <dbReference type="EMBL" id="BAV00105.1"/>
    </source>
</evidence>
<evidence type="ECO:0000259" key="1">
    <source>
        <dbReference type="PROSITE" id="PS51186"/>
    </source>
</evidence>
<dbReference type="CDD" id="cd04301">
    <property type="entry name" value="NAT_SF"/>
    <property type="match status" value="1"/>
</dbReference>
<dbReference type="AlphaFoldDB" id="A0A173LZ20"/>
<dbReference type="RefSeq" id="WP_096383293.1">
    <property type="nucleotide sequence ID" value="NZ_AP017457.1"/>
</dbReference>
<dbReference type="SUPFAM" id="SSF55729">
    <property type="entry name" value="Acyl-CoA N-acyltransferases (Nat)"/>
    <property type="match status" value="1"/>
</dbReference>
<dbReference type="Proteomes" id="UP000243847">
    <property type="component" value="Chromosome sequence1"/>
</dbReference>
<dbReference type="KEGG" id="amin:AUMI_115620"/>
<keyword evidence="2" id="KW-0808">Transferase</keyword>
<gene>
    <name evidence="2" type="ORF">AUMI_115620</name>
</gene>
<organism evidence="2 3">
    <name type="scientific">Aurantimicrobium minutum</name>
    <dbReference type="NCBI Taxonomy" id="708131"/>
    <lineage>
        <taxon>Bacteria</taxon>
        <taxon>Bacillati</taxon>
        <taxon>Actinomycetota</taxon>
        <taxon>Actinomycetes</taxon>
        <taxon>Micrococcales</taxon>
        <taxon>Microbacteriaceae</taxon>
        <taxon>Aurantimicrobium</taxon>
    </lineage>
</organism>
<reference evidence="2 3" key="1">
    <citation type="journal article" date="2016" name="Genome Announc.">
        <title>Complete Genome Sequence of Aurantimicrobium minutum Type Strain KNCT, a Planktonic Ultramicrobacterium Isolated from River Water.</title>
        <authorList>
            <person name="Nakai R."/>
            <person name="Fujisawa T."/>
            <person name="Nakamura Y."/>
            <person name="Nishide H."/>
            <person name="Uchiyama I."/>
            <person name="Baba T."/>
            <person name="Toyoda A."/>
            <person name="Fujiyama A."/>
            <person name="Naganuma T."/>
            <person name="Niki H."/>
        </authorList>
    </citation>
    <scope>NUCLEOTIDE SEQUENCE [LARGE SCALE GENOMIC DNA]</scope>
    <source>
        <strain evidence="2 3">KNC</strain>
    </source>
</reference>
<name>A0A173LZ20_9MICO</name>
<dbReference type="Gene3D" id="3.40.630.30">
    <property type="match status" value="1"/>
</dbReference>
<dbReference type="InterPro" id="IPR016181">
    <property type="entry name" value="Acyl_CoA_acyltransferase"/>
</dbReference>
<dbReference type="Pfam" id="PF00583">
    <property type="entry name" value="Acetyltransf_1"/>
    <property type="match status" value="1"/>
</dbReference>
<dbReference type="GO" id="GO:0016747">
    <property type="term" value="F:acyltransferase activity, transferring groups other than amino-acyl groups"/>
    <property type="evidence" value="ECO:0007669"/>
    <property type="project" value="InterPro"/>
</dbReference>
<dbReference type="PROSITE" id="PS51186">
    <property type="entry name" value="GNAT"/>
    <property type="match status" value="1"/>
</dbReference>
<protein>
    <submittedName>
        <fullName evidence="2">Acetyltransferase</fullName>
    </submittedName>
</protein>
<dbReference type="EMBL" id="AP017457">
    <property type="protein sequence ID" value="BAV00105.1"/>
    <property type="molecule type" value="Genomic_DNA"/>
</dbReference>
<dbReference type="InterPro" id="IPR000182">
    <property type="entry name" value="GNAT_dom"/>
</dbReference>